<comment type="caution">
    <text evidence="1">The sequence shown here is derived from an EMBL/GenBank/DDBJ whole genome shotgun (WGS) entry which is preliminary data.</text>
</comment>
<evidence type="ECO:0000313" key="1">
    <source>
        <dbReference type="EMBL" id="KAF9642233.1"/>
    </source>
</evidence>
<protein>
    <submittedName>
        <fullName evidence="1">Uncharacterized protein</fullName>
    </submittedName>
</protein>
<name>A0ACB6YYS7_THEGA</name>
<accession>A0ACB6YYS7</accession>
<dbReference type="EMBL" id="MU118587">
    <property type="protein sequence ID" value="KAF9642233.1"/>
    <property type="molecule type" value="Genomic_DNA"/>
</dbReference>
<gene>
    <name evidence="1" type="ORF">BDM02DRAFT_3264538</name>
</gene>
<dbReference type="Proteomes" id="UP000886501">
    <property type="component" value="Unassembled WGS sequence"/>
</dbReference>
<evidence type="ECO:0000313" key="2">
    <source>
        <dbReference type="Proteomes" id="UP000886501"/>
    </source>
</evidence>
<reference evidence="1" key="2">
    <citation type="journal article" date="2020" name="Nat. Commun.">
        <title>Large-scale genome sequencing of mycorrhizal fungi provides insights into the early evolution of symbiotic traits.</title>
        <authorList>
            <person name="Miyauchi S."/>
            <person name="Kiss E."/>
            <person name="Kuo A."/>
            <person name="Drula E."/>
            <person name="Kohler A."/>
            <person name="Sanchez-Garcia M."/>
            <person name="Morin E."/>
            <person name="Andreopoulos B."/>
            <person name="Barry K.W."/>
            <person name="Bonito G."/>
            <person name="Buee M."/>
            <person name="Carver A."/>
            <person name="Chen C."/>
            <person name="Cichocki N."/>
            <person name="Clum A."/>
            <person name="Culley D."/>
            <person name="Crous P.W."/>
            <person name="Fauchery L."/>
            <person name="Girlanda M."/>
            <person name="Hayes R.D."/>
            <person name="Keri Z."/>
            <person name="LaButti K."/>
            <person name="Lipzen A."/>
            <person name="Lombard V."/>
            <person name="Magnuson J."/>
            <person name="Maillard F."/>
            <person name="Murat C."/>
            <person name="Nolan M."/>
            <person name="Ohm R.A."/>
            <person name="Pangilinan J."/>
            <person name="Pereira M.F."/>
            <person name="Perotto S."/>
            <person name="Peter M."/>
            <person name="Pfister S."/>
            <person name="Riley R."/>
            <person name="Sitrit Y."/>
            <person name="Stielow J.B."/>
            <person name="Szollosi G."/>
            <person name="Zifcakova L."/>
            <person name="Stursova M."/>
            <person name="Spatafora J.W."/>
            <person name="Tedersoo L."/>
            <person name="Vaario L.M."/>
            <person name="Yamada A."/>
            <person name="Yan M."/>
            <person name="Wang P."/>
            <person name="Xu J."/>
            <person name="Bruns T."/>
            <person name="Baldrian P."/>
            <person name="Vilgalys R."/>
            <person name="Dunand C."/>
            <person name="Henrissat B."/>
            <person name="Grigoriev I.V."/>
            <person name="Hibbett D."/>
            <person name="Nagy L.G."/>
            <person name="Martin F.M."/>
        </authorList>
    </citation>
    <scope>NUCLEOTIDE SEQUENCE</scope>
    <source>
        <strain evidence="1">P2</strain>
    </source>
</reference>
<sequence>MFGVFRQSTNIPSFQAFLLYLYTDDIEFASFGSKANRKTRAAEMVSLAPNCVPRPSPKSIYRLADKVSSLTSYCKTFRLTVATQYDVPALKSIALREIKEALEQCDAIRETFGRFASHYPEILRMHVENLASILIKVDSEEVQGQLNERLQAFSEGEIDHASEAFSSLWRTLTCGGGDRGDETTRNTRQDTERFSFSPIFVPAQDLPLKMALIKSIRQGSFCDRRYLAKREHTGKWRAPVYISSIVLDEIEPALNTRGQMSHRYAALSLGFSAAIEEKRRNPRAETTASTSSAGHTLQCPNPDCLQRGVLLFVREIGTKTTKLQWLQERVELASRYEEEYPRSS</sequence>
<keyword evidence="2" id="KW-1185">Reference proteome</keyword>
<proteinExistence type="predicted"/>
<organism evidence="1 2">
    <name type="scientific">Thelephora ganbajun</name>
    <name type="common">Ganba fungus</name>
    <dbReference type="NCBI Taxonomy" id="370292"/>
    <lineage>
        <taxon>Eukaryota</taxon>
        <taxon>Fungi</taxon>
        <taxon>Dikarya</taxon>
        <taxon>Basidiomycota</taxon>
        <taxon>Agaricomycotina</taxon>
        <taxon>Agaricomycetes</taxon>
        <taxon>Thelephorales</taxon>
        <taxon>Thelephoraceae</taxon>
        <taxon>Thelephora</taxon>
    </lineage>
</organism>
<reference evidence="1" key="1">
    <citation type="submission" date="2019-10" db="EMBL/GenBank/DDBJ databases">
        <authorList>
            <consortium name="DOE Joint Genome Institute"/>
            <person name="Kuo A."/>
            <person name="Miyauchi S."/>
            <person name="Kiss E."/>
            <person name="Drula E."/>
            <person name="Kohler A."/>
            <person name="Sanchez-Garcia M."/>
            <person name="Andreopoulos B."/>
            <person name="Barry K.W."/>
            <person name="Bonito G."/>
            <person name="Buee M."/>
            <person name="Carver A."/>
            <person name="Chen C."/>
            <person name="Cichocki N."/>
            <person name="Clum A."/>
            <person name="Culley D."/>
            <person name="Crous P.W."/>
            <person name="Fauchery L."/>
            <person name="Girlanda M."/>
            <person name="Hayes R."/>
            <person name="Keri Z."/>
            <person name="Labutti K."/>
            <person name="Lipzen A."/>
            <person name="Lombard V."/>
            <person name="Magnuson J."/>
            <person name="Maillard F."/>
            <person name="Morin E."/>
            <person name="Murat C."/>
            <person name="Nolan M."/>
            <person name="Ohm R."/>
            <person name="Pangilinan J."/>
            <person name="Pereira M."/>
            <person name="Perotto S."/>
            <person name="Peter M."/>
            <person name="Riley R."/>
            <person name="Sitrit Y."/>
            <person name="Stielow B."/>
            <person name="Szollosi G."/>
            <person name="Zifcakova L."/>
            <person name="Stursova M."/>
            <person name="Spatafora J.W."/>
            <person name="Tedersoo L."/>
            <person name="Vaario L.-M."/>
            <person name="Yamada A."/>
            <person name="Yan M."/>
            <person name="Wang P."/>
            <person name="Xu J."/>
            <person name="Bruns T."/>
            <person name="Baldrian P."/>
            <person name="Vilgalys R."/>
            <person name="Henrissat B."/>
            <person name="Grigoriev I.V."/>
            <person name="Hibbett D."/>
            <person name="Nagy L.G."/>
            <person name="Martin F.M."/>
        </authorList>
    </citation>
    <scope>NUCLEOTIDE SEQUENCE</scope>
    <source>
        <strain evidence="1">P2</strain>
    </source>
</reference>